<feature type="non-terminal residue" evidence="1">
    <location>
        <position position="1"/>
    </location>
</feature>
<sequence>AMGPVASRCGNYCDHTQEVEDEPVGLLGLESLSVLDWGQGLSGSEPVGRVFEDSLGSLNRHDRDLLCFASTSLLTAVRWLLHLGADPETCDGCGSSALHA</sequence>
<reference evidence="1" key="1">
    <citation type="submission" date="2021-02" db="EMBL/GenBank/DDBJ databases">
        <authorList>
            <person name="Dougan E. K."/>
            <person name="Rhodes N."/>
            <person name="Thang M."/>
            <person name="Chan C."/>
        </authorList>
    </citation>
    <scope>NUCLEOTIDE SEQUENCE</scope>
</reference>
<evidence type="ECO:0000313" key="1">
    <source>
        <dbReference type="EMBL" id="CAE8705871.1"/>
    </source>
</evidence>
<accession>A0A813KLN4</accession>
<evidence type="ECO:0000313" key="2">
    <source>
        <dbReference type="Proteomes" id="UP000626109"/>
    </source>
</evidence>
<feature type="non-terminal residue" evidence="1">
    <location>
        <position position="100"/>
    </location>
</feature>
<organism evidence="1 2">
    <name type="scientific">Polarella glacialis</name>
    <name type="common">Dinoflagellate</name>
    <dbReference type="NCBI Taxonomy" id="89957"/>
    <lineage>
        <taxon>Eukaryota</taxon>
        <taxon>Sar</taxon>
        <taxon>Alveolata</taxon>
        <taxon>Dinophyceae</taxon>
        <taxon>Suessiales</taxon>
        <taxon>Suessiaceae</taxon>
        <taxon>Polarella</taxon>
    </lineage>
</organism>
<proteinExistence type="predicted"/>
<dbReference type="Proteomes" id="UP000626109">
    <property type="component" value="Unassembled WGS sequence"/>
</dbReference>
<dbReference type="EMBL" id="CAJNNW010031080">
    <property type="protein sequence ID" value="CAE8705871.1"/>
    <property type="molecule type" value="Genomic_DNA"/>
</dbReference>
<protein>
    <submittedName>
        <fullName evidence="1">Uncharacterized protein</fullName>
    </submittedName>
</protein>
<dbReference type="AlphaFoldDB" id="A0A813KLN4"/>
<name>A0A813KLN4_POLGL</name>
<comment type="caution">
    <text evidence="1">The sequence shown here is derived from an EMBL/GenBank/DDBJ whole genome shotgun (WGS) entry which is preliminary data.</text>
</comment>
<gene>
    <name evidence="1" type="ORF">PGLA2088_LOCUS33933</name>
</gene>